<proteinExistence type="predicted"/>
<accession>A0ABQ1SC98</accession>
<dbReference type="RefSeq" id="WP_188457524.1">
    <property type="nucleotide sequence ID" value="NZ_BMGM01000002.1"/>
</dbReference>
<organism evidence="1 2">
    <name type="scientific">Psychroflexus planctonicus</name>
    <dbReference type="NCBI Taxonomy" id="1526575"/>
    <lineage>
        <taxon>Bacteria</taxon>
        <taxon>Pseudomonadati</taxon>
        <taxon>Bacteroidota</taxon>
        <taxon>Flavobacteriia</taxon>
        <taxon>Flavobacteriales</taxon>
        <taxon>Flavobacteriaceae</taxon>
        <taxon>Psychroflexus</taxon>
    </lineage>
</organism>
<sequence>MSDQDDIFKKFAEAEKRAGKNVDPKDLLTKQEIHEFGIDIIYKYAQQEGFEVVDGTTDLNQNPQLVLKKNGQLYFVMIKTGPADGTHLTYDRDLAMQIFNSANPHNAKVLFAGVGLRCVGYGSALVRNKGFQIDFRGFEDIESVSLNPEELLAFDQYRRIKWNLDNNKKPKPEVVERVKNWIAENENSIIVRKLKNKEIVNVPDLNLNIDYKVVTDLMTLFPNQIFDE</sequence>
<name>A0ABQ1SC98_9FLAO</name>
<dbReference type="Proteomes" id="UP000599179">
    <property type="component" value="Unassembled WGS sequence"/>
</dbReference>
<dbReference type="EMBL" id="BMGM01000002">
    <property type="protein sequence ID" value="GGE27400.1"/>
    <property type="molecule type" value="Genomic_DNA"/>
</dbReference>
<gene>
    <name evidence="1" type="ORF">GCM10010832_05120</name>
</gene>
<reference evidence="2" key="1">
    <citation type="journal article" date="2019" name="Int. J. Syst. Evol. Microbiol.">
        <title>The Global Catalogue of Microorganisms (GCM) 10K type strain sequencing project: providing services to taxonomists for standard genome sequencing and annotation.</title>
        <authorList>
            <consortium name="The Broad Institute Genomics Platform"/>
            <consortium name="The Broad Institute Genome Sequencing Center for Infectious Disease"/>
            <person name="Wu L."/>
            <person name="Ma J."/>
        </authorList>
    </citation>
    <scope>NUCLEOTIDE SEQUENCE [LARGE SCALE GENOMIC DNA]</scope>
    <source>
        <strain evidence="2">CGMCC 1.12931</strain>
    </source>
</reference>
<comment type="caution">
    <text evidence="1">The sequence shown here is derived from an EMBL/GenBank/DDBJ whole genome shotgun (WGS) entry which is preliminary data.</text>
</comment>
<protein>
    <recommendedName>
        <fullName evidence="3">Restriction endonuclease</fullName>
    </recommendedName>
</protein>
<evidence type="ECO:0000313" key="1">
    <source>
        <dbReference type="EMBL" id="GGE27400.1"/>
    </source>
</evidence>
<keyword evidence="2" id="KW-1185">Reference proteome</keyword>
<evidence type="ECO:0000313" key="2">
    <source>
        <dbReference type="Proteomes" id="UP000599179"/>
    </source>
</evidence>
<evidence type="ECO:0008006" key="3">
    <source>
        <dbReference type="Google" id="ProtNLM"/>
    </source>
</evidence>